<gene>
    <name evidence="1" type="ORF">CLV81_2423</name>
</gene>
<protein>
    <submittedName>
        <fullName evidence="1">Uncharacterized protein</fullName>
    </submittedName>
</protein>
<comment type="caution">
    <text evidence="1">The sequence shown here is derived from an EMBL/GenBank/DDBJ whole genome shotgun (WGS) entry which is preliminary data.</text>
</comment>
<evidence type="ECO:0000313" key="2">
    <source>
        <dbReference type="Proteomes" id="UP000237640"/>
    </source>
</evidence>
<dbReference type="Proteomes" id="UP000237640">
    <property type="component" value="Unassembled WGS sequence"/>
</dbReference>
<dbReference type="AlphaFoldDB" id="A0A2T0M919"/>
<proteinExistence type="predicted"/>
<keyword evidence="2" id="KW-1185">Reference proteome</keyword>
<dbReference type="RefSeq" id="WP_106145347.1">
    <property type="nucleotide sequence ID" value="NZ_PVYX01000002.1"/>
</dbReference>
<evidence type="ECO:0000313" key="1">
    <source>
        <dbReference type="EMBL" id="PRX54027.1"/>
    </source>
</evidence>
<accession>A0A2T0M919</accession>
<name>A0A2T0M919_9FLAO</name>
<reference evidence="1 2" key="1">
    <citation type="submission" date="2018-03" db="EMBL/GenBank/DDBJ databases">
        <title>Genomic Encyclopedia of Archaeal and Bacterial Type Strains, Phase II (KMG-II): from individual species to whole genera.</title>
        <authorList>
            <person name="Goeker M."/>
        </authorList>
    </citation>
    <scope>NUCLEOTIDE SEQUENCE [LARGE SCALE GENOMIC DNA]</scope>
    <source>
        <strain evidence="1 2">DSM 25027</strain>
    </source>
</reference>
<organism evidence="1 2">
    <name type="scientific">Flagellimonas meridianipacifica</name>
    <dbReference type="NCBI Taxonomy" id="1080225"/>
    <lineage>
        <taxon>Bacteria</taxon>
        <taxon>Pseudomonadati</taxon>
        <taxon>Bacteroidota</taxon>
        <taxon>Flavobacteriia</taxon>
        <taxon>Flavobacteriales</taxon>
        <taxon>Flavobacteriaceae</taxon>
        <taxon>Flagellimonas</taxon>
    </lineage>
</organism>
<sequence>MHNQYCKVGTVTPITSGNHAINVLRFRYQSFMEKASDATYINTNLGEFFNRKAQELKKVLDSLS</sequence>
<dbReference type="EMBL" id="PVYX01000002">
    <property type="protein sequence ID" value="PRX54027.1"/>
    <property type="molecule type" value="Genomic_DNA"/>
</dbReference>
<dbReference type="OrthoDB" id="1453538at2"/>